<dbReference type="InterPro" id="IPR006172">
    <property type="entry name" value="DNA-dir_DNA_pol_B"/>
</dbReference>
<dbReference type="Gene3D" id="1.10.132.60">
    <property type="entry name" value="DNA polymerase family B, C-terminal domain"/>
    <property type="match status" value="1"/>
</dbReference>
<evidence type="ECO:0000256" key="7">
    <source>
        <dbReference type="ARBA" id="ARBA00022705"/>
    </source>
</evidence>
<keyword evidence="12" id="KW-0238">DNA-binding</keyword>
<dbReference type="InterPro" id="IPR017964">
    <property type="entry name" value="DNA-dir_DNA_pol_B_CS"/>
</dbReference>
<dbReference type="PANTHER" id="PTHR45861">
    <property type="entry name" value="DNA POLYMERASE ALPHA CATALYTIC SUBUNIT"/>
    <property type="match status" value="1"/>
</dbReference>
<evidence type="ECO:0000256" key="11">
    <source>
        <dbReference type="ARBA" id="ARBA00022932"/>
    </source>
</evidence>
<keyword evidence="13" id="KW-0539">Nucleus</keyword>
<evidence type="ECO:0000259" key="14">
    <source>
        <dbReference type="Pfam" id="PF00136"/>
    </source>
</evidence>
<dbReference type="SUPFAM" id="SSF56672">
    <property type="entry name" value="DNA/RNA polymerases"/>
    <property type="match status" value="1"/>
</dbReference>
<dbReference type="GO" id="GO:0000166">
    <property type="term" value="F:nucleotide binding"/>
    <property type="evidence" value="ECO:0007669"/>
    <property type="project" value="InterPro"/>
</dbReference>
<evidence type="ECO:0000256" key="5">
    <source>
        <dbReference type="ARBA" id="ARBA00022679"/>
    </source>
</evidence>
<dbReference type="GO" id="GO:0003682">
    <property type="term" value="F:chromatin binding"/>
    <property type="evidence" value="ECO:0007669"/>
    <property type="project" value="TreeGrafter"/>
</dbReference>
<keyword evidence="11" id="KW-0239">DNA-directed DNA polymerase</keyword>
<reference evidence="15" key="1">
    <citation type="submission" date="2023-12" db="EMBL/GenBank/DDBJ databases">
        <title>Genome assembly of Anisodus tanguticus.</title>
        <authorList>
            <person name="Wang Y.-J."/>
        </authorList>
    </citation>
    <scope>NUCLEOTIDE SEQUENCE</scope>
    <source>
        <strain evidence="15">KB-2021</strain>
        <tissue evidence="15">Leaf</tissue>
    </source>
</reference>
<sequence>MPDKNCPTGILPTEIKKLVDSRREVKKLICDMKATPEEKQQLDIKQKALKLTANSMYGCLGFSNSRFYAKPLAAMITAKGREILNNTKQLAESLGFEVIYGDTDSIMINTNSSNFDDARSIGFKLQAEINKQYKLLEIGIDGVFRSILLLKKKKYAAVVATKENNQIKFTKEVKGLDIVRRDWSVIARKVGEQVLDEILSFDKTSEQITDNIHNYLSYIAKEINEKKLTLNNYIISKQLTKNPEDYADKKSLSHVVVALRMNESEKRSRSFKSGDTIPYLICINKEDKAFNQLPSTQRAIHPEELKENPNLEIDAKYYLQQQIHPIVSRLCDPIDGTNANVIAEFLGIESTMSVQQKGADLDFELISRSNETPSIEKKIFNCKELQSNSFSKYVTNRRGILFHKMYK</sequence>
<dbReference type="CDD" id="cd05532">
    <property type="entry name" value="POLBc_alpha"/>
    <property type="match status" value="1"/>
</dbReference>
<dbReference type="InterPro" id="IPR045846">
    <property type="entry name" value="POLBc_alpha"/>
</dbReference>
<name>A0AAE1UN27_9SOLA</name>
<dbReference type="GO" id="GO:0003688">
    <property type="term" value="F:DNA replication origin binding"/>
    <property type="evidence" value="ECO:0007669"/>
    <property type="project" value="TreeGrafter"/>
</dbReference>
<dbReference type="Pfam" id="PF00136">
    <property type="entry name" value="DNA_pol_B"/>
    <property type="match status" value="1"/>
</dbReference>
<dbReference type="GO" id="GO:0006273">
    <property type="term" value="P:lagging strand elongation"/>
    <property type="evidence" value="ECO:0007669"/>
    <property type="project" value="TreeGrafter"/>
</dbReference>
<keyword evidence="7" id="KW-0235">DNA replication</keyword>
<dbReference type="FunFam" id="1.10.287.690:FF:000003">
    <property type="entry name" value="DNA polymerase"/>
    <property type="match status" value="1"/>
</dbReference>
<keyword evidence="9" id="KW-0863">Zinc-finger</keyword>
<dbReference type="InterPro" id="IPR023211">
    <property type="entry name" value="DNA_pol_palm_dom_sf"/>
</dbReference>
<dbReference type="PROSITE" id="PS00116">
    <property type="entry name" value="DNA_POLYMERASE_B"/>
    <property type="match status" value="1"/>
</dbReference>
<dbReference type="PRINTS" id="PR00106">
    <property type="entry name" value="DNAPOLB"/>
</dbReference>
<keyword evidence="10" id="KW-0862">Zinc</keyword>
<keyword evidence="16" id="KW-1185">Reference proteome</keyword>
<dbReference type="Gene3D" id="3.90.1600.10">
    <property type="entry name" value="Palm domain of DNA polymerase"/>
    <property type="match status" value="2"/>
</dbReference>
<dbReference type="GO" id="GO:1902975">
    <property type="term" value="P:mitotic DNA replication initiation"/>
    <property type="evidence" value="ECO:0007669"/>
    <property type="project" value="InterPro"/>
</dbReference>
<dbReference type="EC" id="2.7.7.7" evidence="3"/>
<dbReference type="Proteomes" id="UP001291623">
    <property type="component" value="Unassembled WGS sequence"/>
</dbReference>
<dbReference type="GO" id="GO:0033554">
    <property type="term" value="P:cellular response to stress"/>
    <property type="evidence" value="ECO:0007669"/>
    <property type="project" value="UniProtKB-ARBA"/>
</dbReference>
<evidence type="ECO:0000313" key="15">
    <source>
        <dbReference type="EMBL" id="KAK4336832.1"/>
    </source>
</evidence>
<dbReference type="InterPro" id="IPR042087">
    <property type="entry name" value="DNA_pol_B_thumb"/>
</dbReference>
<dbReference type="EMBL" id="JAVYJV010000086">
    <property type="protein sequence ID" value="KAK4336832.1"/>
    <property type="molecule type" value="Genomic_DNA"/>
</dbReference>
<keyword evidence="6" id="KW-0548">Nucleotidyltransferase</keyword>
<evidence type="ECO:0000256" key="4">
    <source>
        <dbReference type="ARBA" id="ARBA00017212"/>
    </source>
</evidence>
<evidence type="ECO:0000256" key="13">
    <source>
        <dbReference type="ARBA" id="ARBA00023242"/>
    </source>
</evidence>
<dbReference type="PANTHER" id="PTHR45861:SF1">
    <property type="entry name" value="DNA POLYMERASE ALPHA CATALYTIC SUBUNIT"/>
    <property type="match status" value="1"/>
</dbReference>
<comment type="caution">
    <text evidence="15">The sequence shown here is derived from an EMBL/GenBank/DDBJ whole genome shotgun (WGS) entry which is preliminary data.</text>
</comment>
<evidence type="ECO:0000256" key="1">
    <source>
        <dbReference type="ARBA" id="ARBA00004123"/>
    </source>
</evidence>
<dbReference type="GO" id="GO:0006272">
    <property type="term" value="P:leading strand elongation"/>
    <property type="evidence" value="ECO:0007669"/>
    <property type="project" value="TreeGrafter"/>
</dbReference>
<comment type="subcellular location">
    <subcellularLocation>
        <location evidence="1">Nucleus</location>
    </subcellularLocation>
</comment>
<evidence type="ECO:0000256" key="2">
    <source>
        <dbReference type="ARBA" id="ARBA00005755"/>
    </source>
</evidence>
<evidence type="ECO:0000256" key="12">
    <source>
        <dbReference type="ARBA" id="ARBA00023125"/>
    </source>
</evidence>
<dbReference type="GO" id="GO:0005658">
    <property type="term" value="C:alpha DNA polymerase:primase complex"/>
    <property type="evidence" value="ECO:0007669"/>
    <property type="project" value="UniProtKB-ARBA"/>
</dbReference>
<evidence type="ECO:0000313" key="16">
    <source>
        <dbReference type="Proteomes" id="UP001291623"/>
    </source>
</evidence>
<dbReference type="InterPro" id="IPR043502">
    <property type="entry name" value="DNA/RNA_pol_sf"/>
</dbReference>
<dbReference type="InterPro" id="IPR006134">
    <property type="entry name" value="DNA-dir_DNA_pol_B_multi_dom"/>
</dbReference>
<dbReference type="AlphaFoldDB" id="A0AAE1UN27"/>
<evidence type="ECO:0000256" key="3">
    <source>
        <dbReference type="ARBA" id="ARBA00012417"/>
    </source>
</evidence>
<evidence type="ECO:0000256" key="6">
    <source>
        <dbReference type="ARBA" id="ARBA00022695"/>
    </source>
</evidence>
<accession>A0AAE1UN27</accession>
<feature type="domain" description="DNA-directed DNA polymerase family B multifunctional" evidence="14">
    <location>
        <begin position="6"/>
        <end position="334"/>
    </location>
</feature>
<gene>
    <name evidence="15" type="ORF">RND71_043652</name>
</gene>
<dbReference type="GO" id="GO:0003887">
    <property type="term" value="F:DNA-directed DNA polymerase activity"/>
    <property type="evidence" value="ECO:0007669"/>
    <property type="project" value="UniProtKB-KW"/>
</dbReference>
<organism evidence="15 16">
    <name type="scientific">Anisodus tanguticus</name>
    <dbReference type="NCBI Taxonomy" id="243964"/>
    <lineage>
        <taxon>Eukaryota</taxon>
        <taxon>Viridiplantae</taxon>
        <taxon>Streptophyta</taxon>
        <taxon>Embryophyta</taxon>
        <taxon>Tracheophyta</taxon>
        <taxon>Spermatophyta</taxon>
        <taxon>Magnoliopsida</taxon>
        <taxon>eudicotyledons</taxon>
        <taxon>Gunneridae</taxon>
        <taxon>Pentapetalae</taxon>
        <taxon>asterids</taxon>
        <taxon>lamiids</taxon>
        <taxon>Solanales</taxon>
        <taxon>Solanaceae</taxon>
        <taxon>Solanoideae</taxon>
        <taxon>Hyoscyameae</taxon>
        <taxon>Anisodus</taxon>
    </lineage>
</organism>
<dbReference type="FunFam" id="1.10.132.60:FF:000004">
    <property type="entry name" value="DNA polymerase"/>
    <property type="match status" value="1"/>
</dbReference>
<evidence type="ECO:0000256" key="9">
    <source>
        <dbReference type="ARBA" id="ARBA00022771"/>
    </source>
</evidence>
<dbReference type="GO" id="GO:0003697">
    <property type="term" value="F:single-stranded DNA binding"/>
    <property type="evidence" value="ECO:0007669"/>
    <property type="project" value="TreeGrafter"/>
</dbReference>
<dbReference type="NCBIfam" id="TIGR00592">
    <property type="entry name" value="pol2"/>
    <property type="match status" value="1"/>
</dbReference>
<dbReference type="GO" id="GO:0008270">
    <property type="term" value="F:zinc ion binding"/>
    <property type="evidence" value="ECO:0007669"/>
    <property type="project" value="UniProtKB-KW"/>
</dbReference>
<comment type="similarity">
    <text evidence="2">Belongs to the DNA polymerase type-B family.</text>
</comment>
<protein>
    <recommendedName>
        <fullName evidence="4">DNA polymerase alpha catalytic subunit</fullName>
        <ecNumber evidence="3">2.7.7.7</ecNumber>
    </recommendedName>
</protein>
<evidence type="ECO:0000256" key="10">
    <source>
        <dbReference type="ARBA" id="ARBA00022833"/>
    </source>
</evidence>
<proteinExistence type="inferred from homology"/>
<keyword evidence="5" id="KW-0808">Transferase</keyword>
<evidence type="ECO:0000256" key="8">
    <source>
        <dbReference type="ARBA" id="ARBA00022723"/>
    </source>
</evidence>
<keyword evidence="8" id="KW-0479">Metal-binding</keyword>